<feature type="region of interest" description="Disordered" evidence="1">
    <location>
        <begin position="66"/>
        <end position="85"/>
    </location>
</feature>
<evidence type="ECO:0000313" key="4">
    <source>
        <dbReference type="Proteomes" id="UP000612712"/>
    </source>
</evidence>
<dbReference type="PANTHER" id="PTHR43682">
    <property type="entry name" value="LACTATE UTILIZATION PROTEIN C"/>
    <property type="match status" value="1"/>
</dbReference>
<evidence type="ECO:0000259" key="2">
    <source>
        <dbReference type="Pfam" id="PF02589"/>
    </source>
</evidence>
<name>A0A8I0CL12_9CORY</name>
<protein>
    <submittedName>
        <fullName evidence="3">L-lactate dehydrogenase complex protein LldG</fullName>
    </submittedName>
</protein>
<organism evidence="3 4">
    <name type="scientific">Corynebacterium bovis DSM 20582 = CIP 54.80</name>
    <dbReference type="NCBI Taxonomy" id="927655"/>
    <lineage>
        <taxon>Bacteria</taxon>
        <taxon>Bacillati</taxon>
        <taxon>Actinomycetota</taxon>
        <taxon>Actinomycetes</taxon>
        <taxon>Mycobacteriales</taxon>
        <taxon>Corynebacteriaceae</taxon>
        <taxon>Corynebacterium</taxon>
    </lineage>
</organism>
<accession>A0A8I0CL12</accession>
<dbReference type="Pfam" id="PF02589">
    <property type="entry name" value="LUD_dom"/>
    <property type="match status" value="1"/>
</dbReference>
<sequence length="287" mass="28444">MSGRTDSGHGAGAGAGAAAGVGAGVGAGAGAAAGVGAGVGAGAGAAAGVGAGAREVILARVRDALGRGDDATPPPAGDIPREYRRSGSLTGDELVDLFIDRLEDYDATVRRVPADGVAGAVAAFLRERHGGGGATREDGGGAGEVTVVTPDAVPAEWFAEVTGDGDGVPVRVIRDSRERPLDVDTVNSVDAVVTGSAVSVADTGTIVLVGELSGRRATTLVPDHHVVVVDVDDIVEIVPEAFRRLTGQGLDGQPMTFVSGPSATVDIELIRVQGVHGPRTLDVVIAG</sequence>
<proteinExistence type="predicted"/>
<dbReference type="SUPFAM" id="SSF100950">
    <property type="entry name" value="NagB/RpiA/CoA transferase-like"/>
    <property type="match status" value="1"/>
</dbReference>
<dbReference type="RefSeq" id="WP_083826028.1">
    <property type="nucleotide sequence ID" value="NZ_AENJ01000145.1"/>
</dbReference>
<dbReference type="InterPro" id="IPR037171">
    <property type="entry name" value="NagB/RpiA_transferase-like"/>
</dbReference>
<reference evidence="3" key="1">
    <citation type="submission" date="2020-08" db="EMBL/GenBank/DDBJ databases">
        <title>Sequencing the genomes of 1000 actinobacteria strains.</title>
        <authorList>
            <person name="Klenk H.-P."/>
        </authorList>
    </citation>
    <scope>NUCLEOTIDE SEQUENCE</scope>
    <source>
        <strain evidence="3">DSM 20582</strain>
    </source>
</reference>
<dbReference type="EMBL" id="JACHWT010000005">
    <property type="protein sequence ID" value="MBB3116097.1"/>
    <property type="molecule type" value="Genomic_DNA"/>
</dbReference>
<dbReference type="Gene3D" id="3.40.50.10420">
    <property type="entry name" value="NagB/RpiA/CoA transferase-like"/>
    <property type="match status" value="1"/>
</dbReference>
<evidence type="ECO:0000313" key="3">
    <source>
        <dbReference type="EMBL" id="MBB3116097.1"/>
    </source>
</evidence>
<gene>
    <name evidence="3" type="ORF">FHU32_001324</name>
</gene>
<evidence type="ECO:0000256" key="1">
    <source>
        <dbReference type="SAM" id="MobiDB-lite"/>
    </source>
</evidence>
<feature type="domain" description="LUD" evidence="2">
    <location>
        <begin position="184"/>
        <end position="285"/>
    </location>
</feature>
<dbReference type="InterPro" id="IPR003741">
    <property type="entry name" value="LUD_dom"/>
</dbReference>
<dbReference type="Proteomes" id="UP000612712">
    <property type="component" value="Unassembled WGS sequence"/>
</dbReference>
<dbReference type="InterPro" id="IPR024185">
    <property type="entry name" value="FTHF_cligase-like_sf"/>
</dbReference>
<dbReference type="PANTHER" id="PTHR43682:SF1">
    <property type="entry name" value="LACTATE UTILIZATION PROTEIN C"/>
    <property type="match status" value="1"/>
</dbReference>
<comment type="caution">
    <text evidence="3">The sequence shown here is derived from an EMBL/GenBank/DDBJ whole genome shotgun (WGS) entry which is preliminary data.</text>
</comment>
<dbReference type="AlphaFoldDB" id="A0A8I0CL12"/>